<dbReference type="OrthoDB" id="540828at2759"/>
<evidence type="ECO:0000256" key="1">
    <source>
        <dbReference type="SAM" id="MobiDB-lite"/>
    </source>
</evidence>
<feature type="domain" description="DUF1995" evidence="2">
    <location>
        <begin position="132"/>
        <end position="344"/>
    </location>
</feature>
<reference evidence="3 4" key="1">
    <citation type="journal article" date="2023" name="Commun. Biol.">
        <title>Reorganization of the ancestral sex-determining regions during the evolution of trioecy in Pleodorina starrii.</title>
        <authorList>
            <person name="Takahashi K."/>
            <person name="Suzuki S."/>
            <person name="Kawai-Toyooka H."/>
            <person name="Yamamoto K."/>
            <person name="Hamaji T."/>
            <person name="Ootsuki R."/>
            <person name="Yamaguchi H."/>
            <person name="Kawachi M."/>
            <person name="Higashiyama T."/>
            <person name="Nozaki H."/>
        </authorList>
    </citation>
    <scope>NUCLEOTIDE SEQUENCE [LARGE SCALE GENOMIC DNA]</scope>
    <source>
        <strain evidence="3 4">NIES-4479</strain>
    </source>
</reference>
<organism evidence="3 4">
    <name type="scientific">Pleodorina starrii</name>
    <dbReference type="NCBI Taxonomy" id="330485"/>
    <lineage>
        <taxon>Eukaryota</taxon>
        <taxon>Viridiplantae</taxon>
        <taxon>Chlorophyta</taxon>
        <taxon>core chlorophytes</taxon>
        <taxon>Chlorophyceae</taxon>
        <taxon>CS clade</taxon>
        <taxon>Chlamydomonadales</taxon>
        <taxon>Volvocaceae</taxon>
        <taxon>Pleodorina</taxon>
    </lineage>
</organism>
<feature type="compositionally biased region" description="Low complexity" evidence="1">
    <location>
        <begin position="28"/>
        <end position="48"/>
    </location>
</feature>
<dbReference type="EMBL" id="BRXU01000016">
    <property type="protein sequence ID" value="GLC56684.1"/>
    <property type="molecule type" value="Genomic_DNA"/>
</dbReference>
<feature type="compositionally biased region" description="Low complexity" evidence="1">
    <location>
        <begin position="131"/>
        <end position="143"/>
    </location>
</feature>
<evidence type="ECO:0000313" key="4">
    <source>
        <dbReference type="Proteomes" id="UP001165080"/>
    </source>
</evidence>
<accession>A0A9W6F573</accession>
<dbReference type="AlphaFoldDB" id="A0A9W6F573"/>
<protein>
    <recommendedName>
        <fullName evidence="2">DUF1995 domain-containing protein</fullName>
    </recommendedName>
</protein>
<evidence type="ECO:0000313" key="3">
    <source>
        <dbReference type="EMBL" id="GLC56684.1"/>
    </source>
</evidence>
<feature type="compositionally biased region" description="Low complexity" evidence="1">
    <location>
        <begin position="90"/>
        <end position="123"/>
    </location>
</feature>
<name>A0A9W6F573_9CHLO</name>
<feature type="region of interest" description="Disordered" evidence="1">
    <location>
        <begin position="21"/>
        <end position="60"/>
    </location>
</feature>
<proteinExistence type="predicted"/>
<feature type="region of interest" description="Disordered" evidence="1">
    <location>
        <begin position="90"/>
        <end position="145"/>
    </location>
</feature>
<keyword evidence="4" id="KW-1185">Reference proteome</keyword>
<comment type="caution">
    <text evidence="3">The sequence shown here is derived from an EMBL/GenBank/DDBJ whole genome shotgun (WGS) entry which is preliminary data.</text>
</comment>
<gene>
    <name evidence="3" type="primary">PLEST007407</name>
    <name evidence="3" type="ORF">PLESTB_001134500</name>
</gene>
<sequence length="373" mass="39277">MHASNSIGFHPRLRAPSAFAQCRHRGRSSLSAASRLASLEPAPTSTTGPAPPPPRTVSEAVRQARMSLRLYREAAAAEAAAAAGAVGVTATASSSGDGEGDGAAATEAQRRSGGATSTSASPGSGSGSGSGSEIEPGSGSTGPRRLIVELPLPSQRVGFLGRGAPQPDLLMLLDEGDYPGGEVQRFRVLRKLVEALLEGYDAEFLGFLEDGADGVGLWSCGRDMTLIANVTNATVPSLVKLFDGGYGSRVTRPGHSVVAVNPQWTDAGSVGQPWQWRLRQRAAEVLDESRWTTLYSARMLRGSRGANGLLTRAWPHRWALYPAATPDARHLGECLLATPARPPADVILARLNEAKPEMQKKAKELGLDEPGWF</sequence>
<dbReference type="InterPro" id="IPR018962">
    <property type="entry name" value="DUF1995"/>
</dbReference>
<dbReference type="Proteomes" id="UP001165080">
    <property type="component" value="Unassembled WGS sequence"/>
</dbReference>
<dbReference type="Pfam" id="PF09353">
    <property type="entry name" value="DUF1995"/>
    <property type="match status" value="1"/>
</dbReference>
<evidence type="ECO:0000259" key="2">
    <source>
        <dbReference type="Pfam" id="PF09353"/>
    </source>
</evidence>